<feature type="repeat" description="TPR" evidence="1">
    <location>
        <begin position="952"/>
        <end position="985"/>
    </location>
</feature>
<evidence type="ECO:0000256" key="3">
    <source>
        <dbReference type="SAM" id="MobiDB-lite"/>
    </source>
</evidence>
<evidence type="ECO:0000256" key="2">
    <source>
        <dbReference type="SAM" id="Coils"/>
    </source>
</evidence>
<proteinExistence type="predicted"/>
<dbReference type="EMBL" id="JAAIYO010000002">
    <property type="protein sequence ID" value="MBE4748285.1"/>
    <property type="molecule type" value="Genomic_DNA"/>
</dbReference>
<dbReference type="SMART" id="SM00028">
    <property type="entry name" value="TPR"/>
    <property type="match status" value="13"/>
</dbReference>
<dbReference type="InterPro" id="IPR019734">
    <property type="entry name" value="TPR_rpt"/>
</dbReference>
<dbReference type="PANTHER" id="PTHR12558">
    <property type="entry name" value="CELL DIVISION CYCLE 16,23,27"/>
    <property type="match status" value="1"/>
</dbReference>
<organism evidence="4 5">
    <name type="scientific">Corallococcus soli</name>
    <dbReference type="NCBI Taxonomy" id="2710757"/>
    <lineage>
        <taxon>Bacteria</taxon>
        <taxon>Pseudomonadati</taxon>
        <taxon>Myxococcota</taxon>
        <taxon>Myxococcia</taxon>
        <taxon>Myxococcales</taxon>
        <taxon>Cystobacterineae</taxon>
        <taxon>Myxococcaceae</taxon>
        <taxon>Corallococcus</taxon>
    </lineage>
</organism>
<dbReference type="PANTHER" id="PTHR12558:SF33">
    <property type="entry name" value="BLL7664 PROTEIN"/>
    <property type="match status" value="1"/>
</dbReference>
<dbReference type="InterPro" id="IPR011990">
    <property type="entry name" value="TPR-like_helical_dom_sf"/>
</dbReference>
<keyword evidence="5" id="KW-1185">Reference proteome</keyword>
<comment type="caution">
    <text evidence="4">The sequence shown here is derived from an EMBL/GenBank/DDBJ whole genome shotgun (WGS) entry which is preliminary data.</text>
</comment>
<feature type="repeat" description="TPR" evidence="1">
    <location>
        <begin position="1355"/>
        <end position="1388"/>
    </location>
</feature>
<protein>
    <submittedName>
        <fullName evidence="4">Tetratricopeptide repeat protein</fullName>
    </submittedName>
</protein>
<accession>A0ABR9PKA0</accession>
<dbReference type="Pfam" id="PF13414">
    <property type="entry name" value="TPR_11"/>
    <property type="match status" value="1"/>
</dbReference>
<keyword evidence="1" id="KW-0802">TPR repeat</keyword>
<evidence type="ECO:0000256" key="1">
    <source>
        <dbReference type="PROSITE-ProRule" id="PRU00339"/>
    </source>
</evidence>
<gene>
    <name evidence="4" type="ORF">G4177_08875</name>
</gene>
<reference evidence="4 5" key="1">
    <citation type="submission" date="2020-02" db="EMBL/GenBank/DDBJ databases">
        <authorList>
            <person name="Babadi Z.K."/>
            <person name="Risdian C."/>
            <person name="Ebrahimipour G.H."/>
            <person name="Wink J."/>
        </authorList>
    </citation>
    <scope>NUCLEOTIDE SEQUENCE [LARGE SCALE GENOMIC DNA]</scope>
    <source>
        <strain evidence="4 5">ZKHCc1 1396</strain>
    </source>
</reference>
<sequence>MGNPRRPPSRPAPRRWATFFLLQLARERARLLLLQQPDAVPEDELRGDGLGLFGGGGQAHPLDAAVDGGALAVLGELHGFDFVVRDGEVAVVVQLAALALEVLALLGDEEGGQGAVVAPAQVLVEALHDGAERVQVRGRRRVGARPTEEQGEHQGRQAVHLHDATTRRVRGTRAVLWSALPARAPESRLNMAKSMVERYEQLLRQDPTSSVFVELAKALLEKGDAARTIEVCTQGITHHPTSTVGRVLWGKALIQLGRPAEAMEQFDQAIAIEKDNPYAYNLIGEVLLQRGLFRSALPILRKAVALQPNNGRVKQWLDQAQQALSGGPAPIFADLGTLAVPAAAPDDDEAPAPATEAQPSAFGARAAAAAGLEPRRARAETPAGGLEHAASGTAPTSGEAPTAADSGTPAEARASAGPASPDGMEGSTGPGSERTAQGRDTAPGTGSTAQGSDADPDSEHTEQGSDADPASERSAQGSDADPASELMGQDGARTSSRRSTRDGATTSGEPEQGLPTEPGSEGTAQGGAPEQGAERAAQDGAAAQGTGTEGGPPAPGSGRGRSSGMLADLPELPADEPASSQGSGLLGNLPGPEAVRPRAAAPVAPVAATPGGKRSLLDDIPDASDLAAAAARNKAAANAKDTEALAAKYEREMHEKIAKERAKQSLLERYGTKTVALFVAVIFLIASAGFFVLYRSRSGGQTLSETLELARRAVAQDTGASLDEALRQLERARDMDESSAQAWALTAYAHALRYQDHGGASEDRRQALEALERPGVKDGFGGLALATNELVADERGRESTRRALLASQDEVTEVHALAGNLLLAAKDEKQALDRFDRALKASPGNVRALVSLGGYYLASEDFAQALEMFKRARDVSKEHPAARIGMAESRLALEQELDAALAEVAPLAKDPRLPPALKPRQQLVHGELLSALGRYEEARPLLSQGTQGPLAMDFQLALGAAGRAAGKLEAAQQAYEAALKLQPKSETAKEGLGRTLLDRDREREALQRLEVDGGRKVALVRGAAYARLGDWKKARLELARTRVNDRYPPEAVAWLALADANEGNGAQARDVLEKALAKRPRTDLRVALGQVYWRERALDKAQAQFDEALKDPRDYEGACSLGRLLLARGLPDMALKPLTQAVERNGAHGEARDALGRALLALGRTPEALKQFEAWQLDNPGNAAAHKGFALALYQSGRRKEAEGASGRAVKLAPDDAEGQRLRAALLFSNGDARGGFSALERANKLDSKDPDTFCEIAQAFLRQGQVESADAAFAAARREGPDATCGRVGELYAQLPGGGRGASRTLKDLADKAPTVWDKAFAQTTLARVLLGAGLVKEARVAADEAVKLAPFSGRAHLALGLVAFKQRQEAPAREALAKAVELEPTDGMAHLALADVLARETAELPRAVESYEAFLKLAGGAPEAARVKKALPLLKRRASR</sequence>
<dbReference type="Pfam" id="PF13432">
    <property type="entry name" value="TPR_16"/>
    <property type="match status" value="4"/>
</dbReference>
<feature type="compositionally biased region" description="Low complexity" evidence="3">
    <location>
        <begin position="597"/>
        <end position="607"/>
    </location>
</feature>
<evidence type="ECO:0000313" key="4">
    <source>
        <dbReference type="EMBL" id="MBE4748285.1"/>
    </source>
</evidence>
<feature type="repeat" description="TPR" evidence="1">
    <location>
        <begin position="812"/>
        <end position="845"/>
    </location>
</feature>
<feature type="region of interest" description="Disordered" evidence="3">
    <location>
        <begin position="343"/>
        <end position="607"/>
    </location>
</feature>
<feature type="repeat" description="TPR" evidence="1">
    <location>
        <begin position="277"/>
        <end position="310"/>
    </location>
</feature>
<feature type="compositionally biased region" description="Basic and acidic residues" evidence="3">
    <location>
        <begin position="146"/>
        <end position="159"/>
    </location>
</feature>
<feature type="region of interest" description="Disordered" evidence="3">
    <location>
        <begin position="137"/>
        <end position="159"/>
    </location>
</feature>
<dbReference type="Gene3D" id="1.25.40.10">
    <property type="entry name" value="Tetratricopeptide repeat domain"/>
    <property type="match status" value="4"/>
</dbReference>
<keyword evidence="2" id="KW-0175">Coiled coil</keyword>
<dbReference type="SUPFAM" id="SSF48452">
    <property type="entry name" value="TPR-like"/>
    <property type="match status" value="4"/>
</dbReference>
<name>A0ABR9PKA0_9BACT</name>
<feature type="coiled-coil region" evidence="2">
    <location>
        <begin position="632"/>
        <end position="659"/>
    </location>
</feature>
<dbReference type="PROSITE" id="PS50005">
    <property type="entry name" value="TPR"/>
    <property type="match status" value="5"/>
</dbReference>
<feature type="compositionally biased region" description="Low complexity" evidence="3">
    <location>
        <begin position="351"/>
        <end position="372"/>
    </location>
</feature>
<dbReference type="Proteomes" id="UP001516472">
    <property type="component" value="Unassembled WGS sequence"/>
</dbReference>
<feature type="repeat" description="TPR" evidence="1">
    <location>
        <begin position="846"/>
        <end position="879"/>
    </location>
</feature>
<evidence type="ECO:0000313" key="5">
    <source>
        <dbReference type="Proteomes" id="UP001516472"/>
    </source>
</evidence>